<dbReference type="Pfam" id="PF11150">
    <property type="entry name" value="DUF2927"/>
    <property type="match status" value="1"/>
</dbReference>
<sequence>MVRVRSTFLAGLGFIALGLAACTDVQQPILPMTKPVARPDIPAAPQKPAQVARPTSEASAALRSYLNQVQSAQLSQGLLRRDGGGEDTPFTDAMLARNFEKIAFYNEYDSDFSGRGGASPLRRWTAPIRMEVIFGDGVPPSQRKSDSETISAYAARLGRATGHPVSMGGTPNFIVIVAGEDDRRDTLAAAIARMPSISQSSIAPLINLPKDTYCVVAAYSGGSGANTYTAALAVIRAENPSLLRLSCIHEELAQGMGLANDSPHARPSIFNDDDEFALLTRQDELMLKMLYDPRLSPGMHAEEARPTVQRIARELTSAGPV</sequence>
<reference evidence="1 2" key="1">
    <citation type="submission" date="2020-08" db="EMBL/GenBank/DDBJ databases">
        <title>Genomic Encyclopedia of Type Strains, Phase IV (KMG-IV): sequencing the most valuable type-strain genomes for metagenomic binning, comparative biology and taxonomic classification.</title>
        <authorList>
            <person name="Goeker M."/>
        </authorList>
    </citation>
    <scope>NUCLEOTIDE SEQUENCE [LARGE SCALE GENOMIC DNA]</scope>
    <source>
        <strain evidence="1 2">DSM 102234</strain>
    </source>
</reference>
<name>A0A7W6E7H8_9RHOB</name>
<dbReference type="InterPro" id="IPR021323">
    <property type="entry name" value="DUF2927"/>
</dbReference>
<dbReference type="Proteomes" id="UP000530268">
    <property type="component" value="Unassembled WGS sequence"/>
</dbReference>
<accession>A0A7W6E7H8</accession>
<organism evidence="1 2">
    <name type="scientific">Sulfitobacter undariae</name>
    <dbReference type="NCBI Taxonomy" id="1563671"/>
    <lineage>
        <taxon>Bacteria</taxon>
        <taxon>Pseudomonadati</taxon>
        <taxon>Pseudomonadota</taxon>
        <taxon>Alphaproteobacteria</taxon>
        <taxon>Rhodobacterales</taxon>
        <taxon>Roseobacteraceae</taxon>
        <taxon>Sulfitobacter</taxon>
    </lineage>
</organism>
<evidence type="ECO:0000313" key="1">
    <source>
        <dbReference type="EMBL" id="MBB3993465.1"/>
    </source>
</evidence>
<gene>
    <name evidence="1" type="ORF">GGR95_001093</name>
</gene>
<evidence type="ECO:0008006" key="3">
    <source>
        <dbReference type="Google" id="ProtNLM"/>
    </source>
</evidence>
<dbReference type="AlphaFoldDB" id="A0A7W6E7H8"/>
<dbReference type="EMBL" id="JACIEI010000002">
    <property type="protein sequence ID" value="MBB3993465.1"/>
    <property type="molecule type" value="Genomic_DNA"/>
</dbReference>
<proteinExistence type="predicted"/>
<dbReference type="RefSeq" id="WP_184563552.1">
    <property type="nucleotide sequence ID" value="NZ_JACIEI010000002.1"/>
</dbReference>
<evidence type="ECO:0000313" key="2">
    <source>
        <dbReference type="Proteomes" id="UP000530268"/>
    </source>
</evidence>
<dbReference type="PROSITE" id="PS51257">
    <property type="entry name" value="PROKAR_LIPOPROTEIN"/>
    <property type="match status" value="1"/>
</dbReference>
<keyword evidence="2" id="KW-1185">Reference proteome</keyword>
<protein>
    <recommendedName>
        <fullName evidence="3">DUF2927 domain-containing protein</fullName>
    </recommendedName>
</protein>
<comment type="caution">
    <text evidence="1">The sequence shown here is derived from an EMBL/GenBank/DDBJ whole genome shotgun (WGS) entry which is preliminary data.</text>
</comment>